<dbReference type="InterPro" id="IPR003660">
    <property type="entry name" value="HAMP_dom"/>
</dbReference>
<evidence type="ECO:0000256" key="1">
    <source>
        <dbReference type="ARBA" id="ARBA00022481"/>
    </source>
</evidence>
<feature type="compositionally biased region" description="Polar residues" evidence="6">
    <location>
        <begin position="280"/>
        <end position="294"/>
    </location>
</feature>
<dbReference type="SMART" id="SM00304">
    <property type="entry name" value="HAMP"/>
    <property type="match status" value="1"/>
</dbReference>
<evidence type="ECO:0000259" key="8">
    <source>
        <dbReference type="PROSITE" id="PS50111"/>
    </source>
</evidence>
<keyword evidence="5" id="KW-0175">Coiled coil</keyword>
<evidence type="ECO:0000256" key="6">
    <source>
        <dbReference type="SAM" id="MobiDB-lite"/>
    </source>
</evidence>
<comment type="similarity">
    <text evidence="3">Belongs to the methyl-accepting chemotaxis (MCP) protein family.</text>
</comment>
<keyword evidence="7" id="KW-0812">Transmembrane</keyword>
<evidence type="ECO:0000256" key="5">
    <source>
        <dbReference type="SAM" id="Coils"/>
    </source>
</evidence>
<feature type="domain" description="HAMP" evidence="9">
    <location>
        <begin position="212"/>
        <end position="264"/>
    </location>
</feature>
<keyword evidence="11" id="KW-1185">Reference proteome</keyword>
<accession>A0ABW8JX84</accession>
<keyword evidence="7" id="KW-1133">Transmembrane helix</keyword>
<dbReference type="PANTHER" id="PTHR43531">
    <property type="entry name" value="PROTEIN ICFG"/>
    <property type="match status" value="1"/>
</dbReference>
<evidence type="ECO:0000313" key="10">
    <source>
        <dbReference type="EMBL" id="MFK2905049.1"/>
    </source>
</evidence>
<dbReference type="EMBL" id="JADIKM010000003">
    <property type="protein sequence ID" value="MFK2905049.1"/>
    <property type="molecule type" value="Genomic_DNA"/>
</dbReference>
<dbReference type="RefSeq" id="WP_404634129.1">
    <property type="nucleotide sequence ID" value="NZ_JADIKM010000003.1"/>
</dbReference>
<feature type="domain" description="Methyl-accepting transducer" evidence="8">
    <location>
        <begin position="269"/>
        <end position="498"/>
    </location>
</feature>
<dbReference type="InterPro" id="IPR024478">
    <property type="entry name" value="HlyB_4HB_MCP"/>
</dbReference>
<dbReference type="SMART" id="SM00283">
    <property type="entry name" value="MA"/>
    <property type="match status" value="1"/>
</dbReference>
<feature type="coiled-coil region" evidence="5">
    <location>
        <begin position="476"/>
        <end position="507"/>
    </location>
</feature>
<protein>
    <submittedName>
        <fullName evidence="10">MCP four helix bundle domain-containing protein</fullName>
    </submittedName>
</protein>
<sequence length="561" mass="59576">MHFPQWSIKVRLIVTLGTLAALLATVGVMGIADLSSSNAALRDMHANKLIPAMSLARGLDLLGGERTSLHRALGARDPDHAATFEKSLRSDDGDLAQLLAKFHAAELSPEENAIGHRLDADYGDFRNAMNSAAKALDAKQYDLAAQTMDGAGEKSYTSLRGDIGDLFTLQDKIAKAAYGADEQRASRSAKTTIAAIAFGLALSGAIGFQLVRSISRSLAEAMRVADNIAGGKLNNRIERISGDEVGRLLQSLAHMDAKLAEVVADVRAGSESVSTAARQIAQGNDDLSQRTQEQASSLEETAASMEEMTATVKQNAENASHANQLARGAREQAEHGGAVVSKTVEAMGAISASSQKIADIVGLIDEIAFQTNLLALNAAVEAARAGDQGRGFAVVASEVRNLAQRSALAAKEIKTLIGDSVERVKMGSGLVDESGRSLAAIVESIKKVTDIVAEIAAASTEQSAGIEQVNMAVTQMDEVTQQNAALVEEAASASRAMEEQAMNLRRQVAYFHTEEIQEASVTPTHDKRTSRAHRAHAHAGDRKLASARPHRVEDKSVWKEF</sequence>
<evidence type="ECO:0000256" key="2">
    <source>
        <dbReference type="ARBA" id="ARBA00023224"/>
    </source>
</evidence>
<evidence type="ECO:0000256" key="7">
    <source>
        <dbReference type="SAM" id="Phobius"/>
    </source>
</evidence>
<dbReference type="CDD" id="cd06225">
    <property type="entry name" value="HAMP"/>
    <property type="match status" value="1"/>
</dbReference>
<feature type="region of interest" description="Disordered" evidence="6">
    <location>
        <begin position="280"/>
        <end position="308"/>
    </location>
</feature>
<reference evidence="10 11" key="1">
    <citation type="submission" date="2020-10" db="EMBL/GenBank/DDBJ databases">
        <title>Phylogeny of dyella-like bacteria.</title>
        <authorList>
            <person name="Fu J."/>
        </authorList>
    </citation>
    <scope>NUCLEOTIDE SEQUENCE [LARGE SCALE GENOMIC DNA]</scope>
    <source>
        <strain evidence="10 11">Gsoil3046</strain>
    </source>
</reference>
<proteinExistence type="inferred from homology"/>
<evidence type="ECO:0000259" key="9">
    <source>
        <dbReference type="PROSITE" id="PS50885"/>
    </source>
</evidence>
<feature type="compositionally biased region" description="Low complexity" evidence="6">
    <location>
        <begin position="295"/>
        <end position="308"/>
    </location>
</feature>
<gene>
    <name evidence="10" type="ORF">ISP17_13890</name>
</gene>
<dbReference type="PRINTS" id="PR00260">
    <property type="entry name" value="CHEMTRNSDUCR"/>
</dbReference>
<dbReference type="PANTHER" id="PTHR43531:SF14">
    <property type="entry name" value="METHYL-ACCEPTING CHEMOTAXIS PROTEIN I-RELATED"/>
    <property type="match status" value="1"/>
</dbReference>
<keyword evidence="7" id="KW-0472">Membrane</keyword>
<dbReference type="Pfam" id="PF00672">
    <property type="entry name" value="HAMP"/>
    <property type="match status" value="1"/>
</dbReference>
<evidence type="ECO:0000256" key="4">
    <source>
        <dbReference type="PROSITE-ProRule" id="PRU00284"/>
    </source>
</evidence>
<keyword evidence="1" id="KW-0488">Methylation</keyword>
<dbReference type="PROSITE" id="PS50885">
    <property type="entry name" value="HAMP"/>
    <property type="match status" value="1"/>
</dbReference>
<dbReference type="CDD" id="cd11386">
    <property type="entry name" value="MCP_signal"/>
    <property type="match status" value="1"/>
</dbReference>
<organism evidence="10 11">
    <name type="scientific">Dyella ginsengisoli</name>
    <dbReference type="NCBI Taxonomy" id="363848"/>
    <lineage>
        <taxon>Bacteria</taxon>
        <taxon>Pseudomonadati</taxon>
        <taxon>Pseudomonadota</taxon>
        <taxon>Gammaproteobacteria</taxon>
        <taxon>Lysobacterales</taxon>
        <taxon>Rhodanobacteraceae</taxon>
        <taxon>Dyella</taxon>
    </lineage>
</organism>
<evidence type="ECO:0000313" key="11">
    <source>
        <dbReference type="Proteomes" id="UP001620460"/>
    </source>
</evidence>
<dbReference type="Pfam" id="PF12729">
    <property type="entry name" value="4HB_MCP_1"/>
    <property type="match status" value="1"/>
</dbReference>
<dbReference type="InterPro" id="IPR004090">
    <property type="entry name" value="Chemotax_Me-accpt_rcpt"/>
</dbReference>
<dbReference type="PROSITE" id="PS50111">
    <property type="entry name" value="CHEMOTAXIS_TRANSDUC_2"/>
    <property type="match status" value="1"/>
</dbReference>
<dbReference type="Proteomes" id="UP001620460">
    <property type="component" value="Unassembled WGS sequence"/>
</dbReference>
<feature type="region of interest" description="Disordered" evidence="6">
    <location>
        <begin position="517"/>
        <end position="561"/>
    </location>
</feature>
<evidence type="ECO:0000256" key="3">
    <source>
        <dbReference type="ARBA" id="ARBA00029447"/>
    </source>
</evidence>
<dbReference type="InterPro" id="IPR004089">
    <property type="entry name" value="MCPsignal_dom"/>
</dbReference>
<dbReference type="SUPFAM" id="SSF58104">
    <property type="entry name" value="Methyl-accepting chemotaxis protein (MCP) signaling domain"/>
    <property type="match status" value="1"/>
</dbReference>
<dbReference type="Pfam" id="PF00015">
    <property type="entry name" value="MCPsignal"/>
    <property type="match status" value="1"/>
</dbReference>
<dbReference type="Gene3D" id="1.10.287.950">
    <property type="entry name" value="Methyl-accepting chemotaxis protein"/>
    <property type="match status" value="1"/>
</dbReference>
<dbReference type="InterPro" id="IPR051310">
    <property type="entry name" value="MCP_chemotaxis"/>
</dbReference>
<name>A0ABW8JX84_9GAMM</name>
<feature type="compositionally biased region" description="Basic and acidic residues" evidence="6">
    <location>
        <begin position="538"/>
        <end position="561"/>
    </location>
</feature>
<keyword evidence="2 4" id="KW-0807">Transducer</keyword>
<feature type="transmembrane region" description="Helical" evidence="7">
    <location>
        <begin position="12"/>
        <end position="32"/>
    </location>
</feature>
<comment type="caution">
    <text evidence="10">The sequence shown here is derived from an EMBL/GenBank/DDBJ whole genome shotgun (WGS) entry which is preliminary data.</text>
</comment>